<keyword evidence="1" id="KW-0233">DNA recombination</keyword>
<dbReference type="GO" id="GO:0003677">
    <property type="term" value="F:DNA binding"/>
    <property type="evidence" value="ECO:0007669"/>
    <property type="project" value="InterPro"/>
</dbReference>
<evidence type="ECO:0000313" key="3">
    <source>
        <dbReference type="Proteomes" id="UP000001422"/>
    </source>
</evidence>
<dbReference type="AlphaFoldDB" id="Q7U998"/>
<sequence length="426" mass="48762">MAPDDSRPRWEQRLVETTEPWNGWSISRVRDRIVLRVRKRGRPAETAYLPRPNTWDEVHHRNAIRWIEAVYKAWDNGEKTLKAAVADAHDTSDLQGEEKAKTWAQIADAMEASRVQQSQKCSAHTFRKNWRPFIDYAVRLINTGKAHDGYGLLKEALKNWEGAPTMKVECGRYLGLFMQFAVSRHKAPASWLITEFDKDELIPKAPKPRLKAVLDDLEMLRLIELADSVNVRWGNVFRLLTQFGLRPIELQHLSSRVNPVTGKPAIWCNYRKTGGEEETDPRFLEAMYIRDGNDQPVVWPLEQAMADGTLQLPTGRDGDVRKLSGSAVNCYIHRKSRSTGKPSGAVQIYWAELVEHYDKQDPSEWLRPYSFRDTYSIRCHREGVPVASICDAMGHSEAVHSHSYRTMTLGMRTRDFAAKTGTIPLP</sequence>
<dbReference type="GO" id="GO:0006310">
    <property type="term" value="P:DNA recombination"/>
    <property type="evidence" value="ECO:0007669"/>
    <property type="project" value="UniProtKB-KW"/>
</dbReference>
<dbReference type="RefSeq" id="WP_011127234.1">
    <property type="nucleotide sequence ID" value="NC_005070.1"/>
</dbReference>
<dbReference type="KEGG" id="syw:SYNW0360"/>
<protein>
    <submittedName>
        <fullName evidence="2">Weak similarity to phage integrase family</fullName>
    </submittedName>
</protein>
<evidence type="ECO:0000256" key="1">
    <source>
        <dbReference type="ARBA" id="ARBA00023172"/>
    </source>
</evidence>
<dbReference type="HOGENOM" id="CLU_053698_1_0_3"/>
<dbReference type="EMBL" id="BX569690">
    <property type="protein sequence ID" value="CAE06875.1"/>
    <property type="molecule type" value="Genomic_DNA"/>
</dbReference>
<dbReference type="GO" id="GO:0015074">
    <property type="term" value="P:DNA integration"/>
    <property type="evidence" value="ECO:0007669"/>
    <property type="project" value="InterPro"/>
</dbReference>
<reference evidence="2 3" key="1">
    <citation type="journal article" date="2003" name="Nature">
        <title>The genome of a motile marine Synechococcus.</title>
        <authorList>
            <person name="Palenik B."/>
            <person name="Brahamsha B."/>
            <person name="Larimer F."/>
            <person name="Land M."/>
            <person name="Hauser L."/>
            <person name="Chain P."/>
            <person name="Lamerdin J."/>
            <person name="Regala W."/>
            <person name="Allen E.A."/>
            <person name="McCarren J."/>
            <person name="Paulsen I."/>
            <person name="Dufresne A."/>
            <person name="Partensky F."/>
            <person name="Webb E."/>
            <person name="Waterbury J."/>
        </authorList>
    </citation>
    <scope>NUCLEOTIDE SEQUENCE [LARGE SCALE GENOMIC DNA]</scope>
    <source>
        <strain evidence="2 3">WH8102</strain>
    </source>
</reference>
<organism evidence="2 3">
    <name type="scientific">Parasynechococcus marenigrum (strain WH8102)</name>
    <dbReference type="NCBI Taxonomy" id="84588"/>
    <lineage>
        <taxon>Bacteria</taxon>
        <taxon>Bacillati</taxon>
        <taxon>Cyanobacteriota</taxon>
        <taxon>Cyanophyceae</taxon>
        <taxon>Synechococcales</taxon>
        <taxon>Prochlorococcaceae</taxon>
        <taxon>Parasynechococcus</taxon>
        <taxon>Parasynechococcus marenigrum</taxon>
    </lineage>
</organism>
<dbReference type="InterPro" id="IPR011010">
    <property type="entry name" value="DNA_brk_join_enz"/>
</dbReference>
<name>Q7U998_PARMW</name>
<gene>
    <name evidence="2" type="ordered locus">SYNW0360</name>
</gene>
<dbReference type="Gene3D" id="1.10.443.10">
    <property type="entry name" value="Intergrase catalytic core"/>
    <property type="match status" value="1"/>
</dbReference>
<accession>Q7U998</accession>
<dbReference type="InterPro" id="IPR013762">
    <property type="entry name" value="Integrase-like_cat_sf"/>
</dbReference>
<keyword evidence="3" id="KW-1185">Reference proteome</keyword>
<evidence type="ECO:0000313" key="2">
    <source>
        <dbReference type="EMBL" id="CAE06875.1"/>
    </source>
</evidence>
<dbReference type="Proteomes" id="UP000001422">
    <property type="component" value="Chromosome"/>
</dbReference>
<dbReference type="SUPFAM" id="SSF56349">
    <property type="entry name" value="DNA breaking-rejoining enzymes"/>
    <property type="match status" value="1"/>
</dbReference>
<proteinExistence type="predicted"/>
<dbReference type="eggNOG" id="COG0582">
    <property type="taxonomic scope" value="Bacteria"/>
</dbReference>